<dbReference type="GO" id="GO:0008961">
    <property type="term" value="F:phosphatidylglycerol-prolipoprotein diacylglyceryl transferase activity"/>
    <property type="evidence" value="ECO:0007669"/>
    <property type="project" value="UniProtKB-UniRule"/>
</dbReference>
<dbReference type="EMBL" id="QNBC01000064">
    <property type="protein sequence ID" value="RKX65930.1"/>
    <property type="molecule type" value="Genomic_DNA"/>
</dbReference>
<comment type="catalytic activity">
    <reaction evidence="7">
        <text>L-cysteinyl-[prolipoprotein] + a 1,2-diacyl-sn-glycero-3-phospho-(1'-sn-glycerol) = an S-1,2-diacyl-sn-glyceryl-L-cysteinyl-[prolipoprotein] + sn-glycerol 1-phosphate + H(+)</text>
        <dbReference type="Rhea" id="RHEA:56712"/>
        <dbReference type="Rhea" id="RHEA-COMP:14679"/>
        <dbReference type="Rhea" id="RHEA-COMP:14680"/>
        <dbReference type="ChEBI" id="CHEBI:15378"/>
        <dbReference type="ChEBI" id="CHEBI:29950"/>
        <dbReference type="ChEBI" id="CHEBI:57685"/>
        <dbReference type="ChEBI" id="CHEBI:64716"/>
        <dbReference type="ChEBI" id="CHEBI:140658"/>
        <dbReference type="EC" id="2.5.1.145"/>
    </reaction>
</comment>
<comment type="subcellular location">
    <subcellularLocation>
        <location evidence="7">Cell membrane</location>
        <topology evidence="7">Multi-pass membrane protein</topology>
    </subcellularLocation>
</comment>
<evidence type="ECO:0000313" key="8">
    <source>
        <dbReference type="EMBL" id="RKX65930.1"/>
    </source>
</evidence>
<comment type="caution">
    <text evidence="8">The sequence shown here is derived from an EMBL/GenBank/DDBJ whole genome shotgun (WGS) entry which is preliminary data.</text>
</comment>
<dbReference type="InterPro" id="IPR001640">
    <property type="entry name" value="Lgt"/>
</dbReference>
<accession>A0A660S7P3</accession>
<gene>
    <name evidence="7 8" type="primary">lgt</name>
    <name evidence="8" type="ORF">DRP44_05220</name>
</gene>
<evidence type="ECO:0000313" key="9">
    <source>
        <dbReference type="Proteomes" id="UP000282321"/>
    </source>
</evidence>
<dbReference type="HAMAP" id="MF_01147">
    <property type="entry name" value="Lgt"/>
    <property type="match status" value="1"/>
</dbReference>
<dbReference type="Proteomes" id="UP000282321">
    <property type="component" value="Unassembled WGS sequence"/>
</dbReference>
<evidence type="ECO:0000256" key="4">
    <source>
        <dbReference type="ARBA" id="ARBA00022692"/>
    </source>
</evidence>
<keyword evidence="5 7" id="KW-1133">Transmembrane helix</keyword>
<evidence type="ECO:0000256" key="5">
    <source>
        <dbReference type="ARBA" id="ARBA00022989"/>
    </source>
</evidence>
<dbReference type="GO" id="GO:0005886">
    <property type="term" value="C:plasma membrane"/>
    <property type="evidence" value="ECO:0007669"/>
    <property type="project" value="UniProtKB-SubCell"/>
</dbReference>
<dbReference type="AlphaFoldDB" id="A0A660S7P3"/>
<keyword evidence="8" id="KW-0449">Lipoprotein</keyword>
<keyword evidence="2 7" id="KW-1003">Cell membrane</keyword>
<comment type="similarity">
    <text evidence="1 7">Belongs to the Lgt family.</text>
</comment>
<dbReference type="GO" id="GO:0042158">
    <property type="term" value="P:lipoprotein biosynthetic process"/>
    <property type="evidence" value="ECO:0007669"/>
    <property type="project" value="UniProtKB-UniRule"/>
</dbReference>
<dbReference type="UniPathway" id="UPA00664"/>
<comment type="function">
    <text evidence="7">Catalyzes the transfer of the diacylglyceryl group from phosphatidylglycerol to the sulfhydryl group of the N-terminal cysteine of a prolipoprotein, the first step in the formation of mature lipoproteins.</text>
</comment>
<feature type="transmembrane region" description="Helical" evidence="7">
    <location>
        <begin position="184"/>
        <end position="202"/>
    </location>
</feature>
<feature type="binding site" evidence="7">
    <location>
        <position position="130"/>
    </location>
    <ligand>
        <name>a 1,2-diacyl-sn-glycero-3-phospho-(1'-sn-glycerol)</name>
        <dbReference type="ChEBI" id="CHEBI:64716"/>
    </ligand>
</feature>
<proteinExistence type="inferred from homology"/>
<feature type="transmembrane region" description="Helical" evidence="7">
    <location>
        <begin position="124"/>
        <end position="143"/>
    </location>
</feature>
<feature type="transmembrane region" description="Helical" evidence="7">
    <location>
        <begin position="86"/>
        <end position="104"/>
    </location>
</feature>
<evidence type="ECO:0000256" key="6">
    <source>
        <dbReference type="ARBA" id="ARBA00023136"/>
    </source>
</evidence>
<dbReference type="PANTHER" id="PTHR30589">
    <property type="entry name" value="PROLIPOPROTEIN DIACYLGLYCERYL TRANSFERASE"/>
    <property type="match status" value="1"/>
</dbReference>
<evidence type="ECO:0000256" key="7">
    <source>
        <dbReference type="HAMAP-Rule" id="MF_01147"/>
    </source>
</evidence>
<feature type="transmembrane region" description="Helical" evidence="7">
    <location>
        <begin position="46"/>
        <end position="66"/>
    </location>
</feature>
<organism evidence="8 9">
    <name type="scientific">candidate division TA06 bacterium</name>
    <dbReference type="NCBI Taxonomy" id="2250710"/>
    <lineage>
        <taxon>Bacteria</taxon>
        <taxon>Bacteria division TA06</taxon>
    </lineage>
</organism>
<protein>
    <recommendedName>
        <fullName evidence="7">Phosphatidylglycerol--prolipoprotein diacylglyceryl transferase</fullName>
        <ecNumber evidence="7">2.5.1.145</ecNumber>
    </recommendedName>
</protein>
<dbReference type="Pfam" id="PF01790">
    <property type="entry name" value="LGT"/>
    <property type="match status" value="1"/>
</dbReference>
<dbReference type="PANTHER" id="PTHR30589:SF0">
    <property type="entry name" value="PHOSPHATIDYLGLYCEROL--PROLIPOPROTEIN DIACYLGLYCERYL TRANSFERASE"/>
    <property type="match status" value="1"/>
</dbReference>
<sequence length="271" mass="30247">MHRILLHFGNFKIYSYGVMQALAYIIGIYVAVYYGKKRKIDGDKVIDLSLWIVFGAIIGARLWFILEDWHYFSGNIAEVFKVWNGGLVFYGGFIGAVIAMFIYIKKYNLDSISIMDMLSPSLAIGIAVGRIGCFLNGCCYGKISYHGGISFPAKDFPPPYIDQLQKGLIKPGATHSLPVIPTQLYSSLDGLIIFLILVFIASRIKIKGVLVSSLFILYGIHRFVIDFFRAYSGNALALKIMTLSQFVSLCIIIAGIVGLYISLRKGVKYDF</sequence>
<feature type="transmembrane region" description="Helical" evidence="7">
    <location>
        <begin position="243"/>
        <end position="263"/>
    </location>
</feature>
<evidence type="ECO:0000256" key="3">
    <source>
        <dbReference type="ARBA" id="ARBA00022679"/>
    </source>
</evidence>
<keyword evidence="6 7" id="KW-0472">Membrane</keyword>
<reference evidence="8 9" key="1">
    <citation type="submission" date="2018-06" db="EMBL/GenBank/DDBJ databases">
        <title>Extensive metabolic versatility and redundancy in microbially diverse, dynamic hydrothermal sediments.</title>
        <authorList>
            <person name="Dombrowski N."/>
            <person name="Teske A."/>
            <person name="Baker B.J."/>
        </authorList>
    </citation>
    <scope>NUCLEOTIDE SEQUENCE [LARGE SCALE GENOMIC DNA]</scope>
    <source>
        <strain evidence="8">B35_G9</strain>
    </source>
</reference>
<feature type="transmembrane region" description="Helical" evidence="7">
    <location>
        <begin position="13"/>
        <end position="34"/>
    </location>
</feature>
<dbReference type="NCBIfam" id="TIGR00544">
    <property type="entry name" value="lgt"/>
    <property type="match status" value="1"/>
</dbReference>
<keyword evidence="4 7" id="KW-0812">Transmembrane</keyword>
<evidence type="ECO:0000256" key="2">
    <source>
        <dbReference type="ARBA" id="ARBA00022475"/>
    </source>
</evidence>
<evidence type="ECO:0000256" key="1">
    <source>
        <dbReference type="ARBA" id="ARBA00007150"/>
    </source>
</evidence>
<comment type="pathway">
    <text evidence="7">Protein modification; lipoprotein biosynthesis (diacylglyceryl transfer).</text>
</comment>
<keyword evidence="3 7" id="KW-0808">Transferase</keyword>
<name>A0A660S7P3_UNCT6</name>
<dbReference type="EC" id="2.5.1.145" evidence="7"/>
<feature type="transmembrane region" description="Helical" evidence="7">
    <location>
        <begin position="209"/>
        <end position="231"/>
    </location>
</feature>